<proteinExistence type="predicted"/>
<evidence type="ECO:0000313" key="2">
    <source>
        <dbReference type="EMBL" id="RPD54135.1"/>
    </source>
</evidence>
<feature type="region of interest" description="Disordered" evidence="1">
    <location>
        <begin position="133"/>
        <end position="154"/>
    </location>
</feature>
<keyword evidence="3" id="KW-1185">Reference proteome</keyword>
<feature type="compositionally biased region" description="Basic residues" evidence="1">
    <location>
        <begin position="1"/>
        <end position="17"/>
    </location>
</feature>
<organism evidence="2 3">
    <name type="scientific">Lentinus tigrinus ALCF2SS1-6</name>
    <dbReference type="NCBI Taxonomy" id="1328759"/>
    <lineage>
        <taxon>Eukaryota</taxon>
        <taxon>Fungi</taxon>
        <taxon>Dikarya</taxon>
        <taxon>Basidiomycota</taxon>
        <taxon>Agaricomycotina</taxon>
        <taxon>Agaricomycetes</taxon>
        <taxon>Polyporales</taxon>
        <taxon>Polyporaceae</taxon>
        <taxon>Lentinus</taxon>
    </lineage>
</organism>
<dbReference type="OrthoDB" id="2754509at2759"/>
<gene>
    <name evidence="2" type="ORF">L227DRAFT_370727</name>
</gene>
<protein>
    <submittedName>
        <fullName evidence="2">Uncharacterized protein</fullName>
    </submittedName>
</protein>
<feature type="region of interest" description="Disordered" evidence="1">
    <location>
        <begin position="1"/>
        <end position="119"/>
    </location>
</feature>
<evidence type="ECO:0000256" key="1">
    <source>
        <dbReference type="SAM" id="MobiDB-lite"/>
    </source>
</evidence>
<sequence>MPPRTKRNANSSRRHHSAAQSYTPPSPTPDLLSFDPDPSAYGAITPAVFDPDPPPSDPELGRASTAIHDARLLPEPVDYAKHMFRPPAQVDESDIDDGGPVSPSTSPPGPSSFSNTFAVADIPSPARSGLAKLAVAEDTTSDESSLSRSIGHTRSPVLARCRSTSAASLSTYDPLVVDWGRDDLC</sequence>
<evidence type="ECO:0000313" key="3">
    <source>
        <dbReference type="Proteomes" id="UP000313359"/>
    </source>
</evidence>
<dbReference type="AlphaFoldDB" id="A0A5C2RU87"/>
<accession>A0A5C2RU87</accession>
<reference evidence="2" key="1">
    <citation type="journal article" date="2018" name="Genome Biol. Evol.">
        <title>Genomics and development of Lentinus tigrinus, a white-rot wood-decaying mushroom with dimorphic fruiting bodies.</title>
        <authorList>
            <person name="Wu B."/>
            <person name="Xu Z."/>
            <person name="Knudson A."/>
            <person name="Carlson A."/>
            <person name="Chen N."/>
            <person name="Kovaka S."/>
            <person name="LaButti K."/>
            <person name="Lipzen A."/>
            <person name="Pennachio C."/>
            <person name="Riley R."/>
            <person name="Schakwitz W."/>
            <person name="Umezawa K."/>
            <person name="Ohm R.A."/>
            <person name="Grigoriev I.V."/>
            <person name="Nagy L.G."/>
            <person name="Gibbons J."/>
            <person name="Hibbett D."/>
        </authorList>
    </citation>
    <scope>NUCLEOTIDE SEQUENCE [LARGE SCALE GENOMIC DNA]</scope>
    <source>
        <strain evidence="2">ALCF2SS1-6</strain>
    </source>
</reference>
<dbReference type="Proteomes" id="UP000313359">
    <property type="component" value="Unassembled WGS sequence"/>
</dbReference>
<dbReference type="EMBL" id="ML122310">
    <property type="protein sequence ID" value="RPD54135.1"/>
    <property type="molecule type" value="Genomic_DNA"/>
</dbReference>
<feature type="compositionally biased region" description="Polar residues" evidence="1">
    <location>
        <begin position="142"/>
        <end position="152"/>
    </location>
</feature>
<name>A0A5C2RU87_9APHY</name>